<feature type="compositionally biased region" description="Acidic residues" evidence="1">
    <location>
        <begin position="117"/>
        <end position="127"/>
    </location>
</feature>
<evidence type="ECO:0000256" key="1">
    <source>
        <dbReference type="SAM" id="MobiDB-lite"/>
    </source>
</evidence>
<dbReference type="InterPro" id="IPR011723">
    <property type="entry name" value="Znf/thioredoxin_put"/>
</dbReference>
<dbReference type="Pfam" id="PF11906">
    <property type="entry name" value="DUF3426"/>
    <property type="match status" value="1"/>
</dbReference>
<feature type="compositionally biased region" description="Polar residues" evidence="1">
    <location>
        <begin position="168"/>
        <end position="181"/>
    </location>
</feature>
<organism evidence="4 5">
    <name type="scientific">Litoribrevibacter euphylliae</name>
    <dbReference type="NCBI Taxonomy" id="1834034"/>
    <lineage>
        <taxon>Bacteria</taxon>
        <taxon>Pseudomonadati</taxon>
        <taxon>Pseudomonadota</taxon>
        <taxon>Gammaproteobacteria</taxon>
        <taxon>Oceanospirillales</taxon>
        <taxon>Oceanospirillaceae</taxon>
        <taxon>Litoribrevibacter</taxon>
    </lineage>
</organism>
<evidence type="ECO:0000313" key="4">
    <source>
        <dbReference type="EMBL" id="MFC3149494.1"/>
    </source>
</evidence>
<dbReference type="NCBIfam" id="TIGR02098">
    <property type="entry name" value="MJ0042_CXXC"/>
    <property type="match status" value="1"/>
</dbReference>
<comment type="caution">
    <text evidence="4">The sequence shown here is derived from an EMBL/GenBank/DDBJ whole genome shotgun (WGS) entry which is preliminary data.</text>
</comment>
<keyword evidence="2" id="KW-0812">Transmembrane</keyword>
<feature type="transmembrane region" description="Helical" evidence="2">
    <location>
        <begin position="221"/>
        <end position="247"/>
    </location>
</feature>
<protein>
    <submittedName>
        <fullName evidence="4">DUF3426 domain-containing protein</fullName>
    </submittedName>
</protein>
<dbReference type="Pfam" id="PF13719">
    <property type="entry name" value="Zn_ribbon_5"/>
    <property type="match status" value="1"/>
</dbReference>
<dbReference type="RefSeq" id="WP_386714526.1">
    <property type="nucleotide sequence ID" value="NZ_JBHRSZ010000001.1"/>
</dbReference>
<accession>A0ABV7H6G4</accession>
<feature type="region of interest" description="Disordered" evidence="1">
    <location>
        <begin position="117"/>
        <end position="143"/>
    </location>
</feature>
<dbReference type="EMBL" id="JBHRSZ010000001">
    <property type="protein sequence ID" value="MFC3149494.1"/>
    <property type="molecule type" value="Genomic_DNA"/>
</dbReference>
<sequence length="377" mass="41613">MVAELITQCPKCQTSFKVKEEQLKVANGLVRCGSCLHVFNAVEYSAINSDAPVPPKLQQDEDLSIDDLFEEDTLSKIDQNVDLTDDSVNEFISSSAREKTPQTNSDDDLLDISDEALSADDDYDADELFGGSPIEDEEDNDPDGWAEKLLEELGAESAEENEKLQLAENQESWSPDQTGSLSAHRKDPQPAHFTPSGDHPPVIESEPVYLSTESKVNKTKLYATIGWGIGCFLATLLILFQIAWLNFNTWAKQPEFRSSYTLACAILGCKLPDIKAINKLRASNLIVRSDSENPEHLLIDAIITNQASFTQPYPKLALIFTDNNGTPIASGLILPDQYLGGELSGATIMEKNIPIHVAFKIKDPGANARSYRLEFYP</sequence>
<feature type="region of interest" description="Disordered" evidence="1">
    <location>
        <begin position="168"/>
        <end position="204"/>
    </location>
</feature>
<dbReference type="Proteomes" id="UP001595476">
    <property type="component" value="Unassembled WGS sequence"/>
</dbReference>
<reference evidence="5" key="1">
    <citation type="journal article" date="2019" name="Int. J. Syst. Evol. Microbiol.">
        <title>The Global Catalogue of Microorganisms (GCM) 10K type strain sequencing project: providing services to taxonomists for standard genome sequencing and annotation.</title>
        <authorList>
            <consortium name="The Broad Institute Genomics Platform"/>
            <consortium name="The Broad Institute Genome Sequencing Center for Infectious Disease"/>
            <person name="Wu L."/>
            <person name="Ma J."/>
        </authorList>
    </citation>
    <scope>NUCLEOTIDE SEQUENCE [LARGE SCALE GENOMIC DNA]</scope>
    <source>
        <strain evidence="5">KCTC 52438</strain>
    </source>
</reference>
<keyword evidence="5" id="KW-1185">Reference proteome</keyword>
<evidence type="ECO:0000259" key="3">
    <source>
        <dbReference type="Pfam" id="PF13719"/>
    </source>
</evidence>
<keyword evidence="2" id="KW-0472">Membrane</keyword>
<proteinExistence type="predicted"/>
<feature type="domain" description="Zinc finger/thioredoxin putative" evidence="3">
    <location>
        <begin position="5"/>
        <end position="41"/>
    </location>
</feature>
<name>A0ABV7H6G4_9GAMM</name>
<feature type="compositionally biased region" description="Acidic residues" evidence="1">
    <location>
        <begin position="134"/>
        <end position="143"/>
    </location>
</feature>
<evidence type="ECO:0000256" key="2">
    <source>
        <dbReference type="SAM" id="Phobius"/>
    </source>
</evidence>
<dbReference type="InterPro" id="IPR021834">
    <property type="entry name" value="DUF3426"/>
</dbReference>
<evidence type="ECO:0000313" key="5">
    <source>
        <dbReference type="Proteomes" id="UP001595476"/>
    </source>
</evidence>
<keyword evidence="2" id="KW-1133">Transmembrane helix</keyword>
<gene>
    <name evidence="4" type="ORF">ACFOEK_00480</name>
</gene>